<feature type="domain" description="NADH:flavin oxidoreductase/NADH oxidase N-terminal" evidence="13">
    <location>
        <begin position="114"/>
        <end position="397"/>
    </location>
</feature>
<evidence type="ECO:0000256" key="8">
    <source>
        <dbReference type="ARBA" id="ARBA00022857"/>
    </source>
</evidence>
<organism evidence="14 15">
    <name type="scientific">Digitaria exilis</name>
    <dbReference type="NCBI Taxonomy" id="1010633"/>
    <lineage>
        <taxon>Eukaryota</taxon>
        <taxon>Viridiplantae</taxon>
        <taxon>Streptophyta</taxon>
        <taxon>Embryophyta</taxon>
        <taxon>Tracheophyta</taxon>
        <taxon>Spermatophyta</taxon>
        <taxon>Magnoliopsida</taxon>
        <taxon>Liliopsida</taxon>
        <taxon>Poales</taxon>
        <taxon>Poaceae</taxon>
        <taxon>PACMAD clade</taxon>
        <taxon>Panicoideae</taxon>
        <taxon>Panicodae</taxon>
        <taxon>Paniceae</taxon>
        <taxon>Anthephorinae</taxon>
        <taxon>Digitaria</taxon>
    </lineage>
</organism>
<keyword evidence="15" id="KW-1185">Reference proteome</keyword>
<dbReference type="PANTHER" id="PTHR22893">
    <property type="entry name" value="NADH OXIDOREDUCTASE-RELATED"/>
    <property type="match status" value="1"/>
</dbReference>
<evidence type="ECO:0000256" key="12">
    <source>
        <dbReference type="SAM" id="MobiDB-lite"/>
    </source>
</evidence>
<dbReference type="InterPro" id="IPR001155">
    <property type="entry name" value="OxRdtase_FMN_N"/>
</dbReference>
<keyword evidence="7" id="KW-0276">Fatty acid metabolism</keyword>
<evidence type="ECO:0000256" key="4">
    <source>
        <dbReference type="ARBA" id="ARBA00022630"/>
    </source>
</evidence>
<evidence type="ECO:0000256" key="5">
    <source>
        <dbReference type="ARBA" id="ARBA00022643"/>
    </source>
</evidence>
<dbReference type="CDD" id="cd02933">
    <property type="entry name" value="OYE_like_FMN"/>
    <property type="match status" value="1"/>
</dbReference>
<evidence type="ECO:0000259" key="13">
    <source>
        <dbReference type="Pfam" id="PF00724"/>
    </source>
</evidence>
<proteinExistence type="inferred from homology"/>
<evidence type="ECO:0000256" key="6">
    <source>
        <dbReference type="ARBA" id="ARBA00022767"/>
    </source>
</evidence>
<comment type="similarity">
    <text evidence="2">Belongs to the NADH:flavin oxidoreductase/NADH oxidase family.</text>
</comment>
<keyword evidence="11" id="KW-0275">Fatty acid biosynthesis</keyword>
<dbReference type="EMBL" id="JACEFO010002883">
    <property type="protein sequence ID" value="KAF8646701.1"/>
    <property type="molecule type" value="Genomic_DNA"/>
</dbReference>
<evidence type="ECO:0000256" key="1">
    <source>
        <dbReference type="ARBA" id="ARBA00001917"/>
    </source>
</evidence>
<reference evidence="14" key="1">
    <citation type="submission" date="2020-07" db="EMBL/GenBank/DDBJ databases">
        <title>Genome sequence and genetic diversity analysis of an under-domesticated orphan crop, white fonio (Digitaria exilis).</title>
        <authorList>
            <person name="Bennetzen J.L."/>
            <person name="Chen S."/>
            <person name="Ma X."/>
            <person name="Wang X."/>
            <person name="Yssel A.E.J."/>
            <person name="Chaluvadi S.R."/>
            <person name="Johnson M."/>
            <person name="Gangashetty P."/>
            <person name="Hamidou F."/>
            <person name="Sanogo M.D."/>
            <person name="Zwaenepoel A."/>
            <person name="Wallace J."/>
            <person name="Van De Peer Y."/>
            <person name="Van Deynze A."/>
        </authorList>
    </citation>
    <scope>NUCLEOTIDE SEQUENCE</scope>
    <source>
        <tissue evidence="14">Leaves</tissue>
    </source>
</reference>
<dbReference type="SUPFAM" id="SSF51395">
    <property type="entry name" value="FMN-linked oxidoreductases"/>
    <property type="match status" value="1"/>
</dbReference>
<dbReference type="GO" id="GO:0009695">
    <property type="term" value="P:jasmonic acid biosynthetic process"/>
    <property type="evidence" value="ECO:0007669"/>
    <property type="project" value="UniProtKB-ARBA"/>
</dbReference>
<dbReference type="InterPro" id="IPR013785">
    <property type="entry name" value="Aldolase_TIM"/>
</dbReference>
<dbReference type="GO" id="GO:0016629">
    <property type="term" value="F:12-oxophytodienoate reductase activity"/>
    <property type="evidence" value="ECO:0007669"/>
    <property type="project" value="TreeGrafter"/>
</dbReference>
<dbReference type="Proteomes" id="UP000636709">
    <property type="component" value="Unassembled WGS sequence"/>
</dbReference>
<dbReference type="GO" id="GO:0010181">
    <property type="term" value="F:FMN binding"/>
    <property type="evidence" value="ECO:0007669"/>
    <property type="project" value="InterPro"/>
</dbReference>
<keyword evidence="8" id="KW-0521">NADP</keyword>
<dbReference type="OrthoDB" id="1663137at2759"/>
<evidence type="ECO:0000256" key="9">
    <source>
        <dbReference type="ARBA" id="ARBA00023002"/>
    </source>
</evidence>
<evidence type="ECO:0000256" key="7">
    <source>
        <dbReference type="ARBA" id="ARBA00022832"/>
    </source>
</evidence>
<dbReference type="GO" id="GO:0031408">
    <property type="term" value="P:oxylipin biosynthetic process"/>
    <property type="evidence" value="ECO:0007669"/>
    <property type="project" value="UniProtKB-KW"/>
</dbReference>
<keyword evidence="5" id="KW-0288">FMN</keyword>
<evidence type="ECO:0000313" key="14">
    <source>
        <dbReference type="EMBL" id="KAF8646701.1"/>
    </source>
</evidence>
<accession>A0A835DUF1</accession>
<evidence type="ECO:0000256" key="3">
    <source>
        <dbReference type="ARBA" id="ARBA00022516"/>
    </source>
</evidence>
<dbReference type="InterPro" id="IPR045247">
    <property type="entry name" value="Oye-like"/>
</dbReference>
<keyword evidence="4" id="KW-0285">Flavoprotein</keyword>
<gene>
    <name evidence="14" type="ORF">HU200_065703</name>
</gene>
<dbReference type="GO" id="GO:0005777">
    <property type="term" value="C:peroxisome"/>
    <property type="evidence" value="ECO:0007669"/>
    <property type="project" value="TreeGrafter"/>
</dbReference>
<protein>
    <recommendedName>
        <fullName evidence="13">NADH:flavin oxidoreductase/NADH oxidase N-terminal domain-containing protein</fullName>
    </recommendedName>
</protein>
<dbReference type="Gene3D" id="3.20.20.70">
    <property type="entry name" value="Aldolase class I"/>
    <property type="match status" value="1"/>
</dbReference>
<dbReference type="Pfam" id="PF00724">
    <property type="entry name" value="Oxidored_FMN"/>
    <property type="match status" value="2"/>
</dbReference>
<evidence type="ECO:0000313" key="15">
    <source>
        <dbReference type="Proteomes" id="UP000636709"/>
    </source>
</evidence>
<name>A0A835DUF1_9POAL</name>
<evidence type="ECO:0000256" key="2">
    <source>
        <dbReference type="ARBA" id="ARBA00005979"/>
    </source>
</evidence>
<keyword evidence="10" id="KW-0443">Lipid metabolism</keyword>
<feature type="domain" description="NADH:flavin oxidoreductase/NADH oxidase N-terminal" evidence="13">
    <location>
        <begin position="18"/>
        <end position="84"/>
    </location>
</feature>
<keyword evidence="3" id="KW-0444">Lipid biosynthesis</keyword>
<evidence type="ECO:0000256" key="10">
    <source>
        <dbReference type="ARBA" id="ARBA00023098"/>
    </source>
</evidence>
<dbReference type="PANTHER" id="PTHR22893:SF112">
    <property type="entry name" value="12-OXOPHYTODIENOATE REDUCTASE 3"/>
    <property type="match status" value="1"/>
</dbReference>
<sequence length="427" mass="47245">MASTDRSPPVEGQQPRPSLFSPYQTPRFRLAHRVVLAPMTRCRAPRAVPGPALEEYYAQRSTEGGLLISEGTIISPSGPGLPRAFACEPCAASVGWDGKMRVDLAEKWSSRDGWFPRVPGIYNQEQTDAWKKVVDAVHAKGAIFFCQLWHVGRASHQGGAAPISSTDKPISSRWRILMPDGSYGKYPTPRRLATLEIPEIVEQYRQAAINAMKAGFDGIEIHGAHGYLIDQFLKDGINERTDEYGGSLSNRCRFLMEVTRAVVSAIGADRVAVRVSPAIDHLDAYDSNPLQLGLAVVDRLNALQQEAGRLAYLHVTQPRYTAYGQTESGQHGSAEEESRMMRALRGAYQGTFMCSGGYTRELGVEAVESGDADLVSFGRLFIANPDLVERFRRDAPLNRYVRKTFYTPDPVVGYTDYPFLGQPKARM</sequence>
<comment type="caution">
    <text evidence="14">The sequence shown here is derived from an EMBL/GenBank/DDBJ whole genome shotgun (WGS) entry which is preliminary data.</text>
</comment>
<dbReference type="FunFam" id="3.20.20.70:FF:000073">
    <property type="entry name" value="12-oxophytodienoate reductase 3"/>
    <property type="match status" value="1"/>
</dbReference>
<dbReference type="AlphaFoldDB" id="A0A835DUF1"/>
<feature type="region of interest" description="Disordered" evidence="12">
    <location>
        <begin position="1"/>
        <end position="23"/>
    </location>
</feature>
<keyword evidence="6" id="KW-0925">Oxylipin biosynthesis</keyword>
<keyword evidence="9" id="KW-0560">Oxidoreductase</keyword>
<comment type="cofactor">
    <cofactor evidence="1">
        <name>FMN</name>
        <dbReference type="ChEBI" id="CHEBI:58210"/>
    </cofactor>
</comment>
<evidence type="ECO:0000256" key="11">
    <source>
        <dbReference type="ARBA" id="ARBA00023160"/>
    </source>
</evidence>